<dbReference type="RefSeq" id="WP_200754996.1">
    <property type="nucleotide sequence ID" value="NZ_AP023322.1"/>
</dbReference>
<dbReference type="PANTHER" id="PTHR34299:SF1">
    <property type="entry name" value="DIACYLGLYCEROL KINASE"/>
    <property type="match status" value="1"/>
</dbReference>
<feature type="transmembrane region" description="Helical" evidence="19">
    <location>
        <begin position="32"/>
        <end position="51"/>
    </location>
</feature>
<evidence type="ECO:0000256" key="10">
    <source>
        <dbReference type="ARBA" id="ARBA00022989"/>
    </source>
</evidence>
<keyword evidence="9 17" id="KW-0067">ATP-binding</keyword>
<dbReference type="Gene3D" id="1.10.287.3610">
    <property type="match status" value="1"/>
</dbReference>
<comment type="similarity">
    <text evidence="2">Belongs to the bacterial diacylglycerol kinase family.</text>
</comment>
<evidence type="ECO:0000256" key="8">
    <source>
        <dbReference type="ARBA" id="ARBA00022777"/>
    </source>
</evidence>
<dbReference type="AlphaFoldDB" id="A0A7G1HX91"/>
<comment type="subcellular location">
    <subcellularLocation>
        <location evidence="1">Cell membrane</location>
        <topology evidence="1">Multi-pass membrane protein</topology>
    </subcellularLocation>
</comment>
<feature type="active site" description="Proton acceptor" evidence="15">
    <location>
        <position position="70"/>
    </location>
</feature>
<evidence type="ECO:0000256" key="18">
    <source>
        <dbReference type="PIRSR" id="PIRSR600829-4"/>
    </source>
</evidence>
<feature type="binding site" evidence="18">
    <location>
        <position position="77"/>
    </location>
    <ligand>
        <name>a divalent metal cation</name>
        <dbReference type="ChEBI" id="CHEBI:60240"/>
    </ligand>
</feature>
<keyword evidence="21" id="KW-1185">Reference proteome</keyword>
<evidence type="ECO:0000256" key="1">
    <source>
        <dbReference type="ARBA" id="ARBA00004651"/>
    </source>
</evidence>
<protein>
    <submittedName>
        <fullName evidence="20">Diacylglycerol kinase</fullName>
    </submittedName>
</protein>
<evidence type="ECO:0000256" key="19">
    <source>
        <dbReference type="SAM" id="Phobius"/>
    </source>
</evidence>
<evidence type="ECO:0000256" key="14">
    <source>
        <dbReference type="ARBA" id="ARBA00023264"/>
    </source>
</evidence>
<dbReference type="InterPro" id="IPR033717">
    <property type="entry name" value="UDPK"/>
</dbReference>
<keyword evidence="3" id="KW-1003">Cell membrane</keyword>
<dbReference type="GO" id="GO:0016301">
    <property type="term" value="F:kinase activity"/>
    <property type="evidence" value="ECO:0007669"/>
    <property type="project" value="UniProtKB-KW"/>
</dbReference>
<evidence type="ECO:0000256" key="13">
    <source>
        <dbReference type="ARBA" id="ARBA00023209"/>
    </source>
</evidence>
<evidence type="ECO:0000256" key="15">
    <source>
        <dbReference type="PIRSR" id="PIRSR600829-1"/>
    </source>
</evidence>
<organism evidence="20 21">
    <name type="scientific">Coprobacter secundus subsp. similis</name>
    <dbReference type="NCBI Taxonomy" id="2751153"/>
    <lineage>
        <taxon>Bacteria</taxon>
        <taxon>Pseudomonadati</taxon>
        <taxon>Bacteroidota</taxon>
        <taxon>Bacteroidia</taxon>
        <taxon>Bacteroidales</taxon>
        <taxon>Barnesiellaceae</taxon>
        <taxon>Coprobacter</taxon>
    </lineage>
</organism>
<dbReference type="PANTHER" id="PTHR34299">
    <property type="entry name" value="DIACYLGLYCEROL KINASE"/>
    <property type="match status" value="1"/>
</dbReference>
<dbReference type="InterPro" id="IPR000829">
    <property type="entry name" value="DAGK"/>
</dbReference>
<evidence type="ECO:0000256" key="16">
    <source>
        <dbReference type="PIRSR" id="PIRSR600829-2"/>
    </source>
</evidence>
<accession>A0A7G1HX91</accession>
<dbReference type="GO" id="GO:0046872">
    <property type="term" value="F:metal ion binding"/>
    <property type="evidence" value="ECO:0007669"/>
    <property type="project" value="UniProtKB-KW"/>
</dbReference>
<dbReference type="InterPro" id="IPR036945">
    <property type="entry name" value="DAGK_sf"/>
</dbReference>
<keyword evidence="14" id="KW-1208">Phospholipid metabolism</keyword>
<proteinExistence type="inferred from homology"/>
<evidence type="ECO:0000256" key="4">
    <source>
        <dbReference type="ARBA" id="ARBA00022516"/>
    </source>
</evidence>
<evidence type="ECO:0000313" key="21">
    <source>
        <dbReference type="Proteomes" id="UP000594042"/>
    </source>
</evidence>
<dbReference type="EMBL" id="AP023322">
    <property type="protein sequence ID" value="BCI64319.1"/>
    <property type="molecule type" value="Genomic_DNA"/>
</dbReference>
<evidence type="ECO:0000256" key="2">
    <source>
        <dbReference type="ARBA" id="ARBA00005967"/>
    </source>
</evidence>
<feature type="binding site" evidence="17">
    <location>
        <begin position="95"/>
        <end position="96"/>
    </location>
    <ligand>
        <name>ATP</name>
        <dbReference type="ChEBI" id="CHEBI:30616"/>
    </ligand>
</feature>
<keyword evidence="18" id="KW-0460">Magnesium</keyword>
<feature type="binding site" evidence="18">
    <location>
        <position position="29"/>
    </location>
    <ligand>
        <name>a divalent metal cation</name>
        <dbReference type="ChEBI" id="CHEBI:60240"/>
    </ligand>
</feature>
<keyword evidence="6 19" id="KW-0812">Transmembrane</keyword>
<comment type="cofactor">
    <cofactor evidence="18">
        <name>Mg(2+)</name>
        <dbReference type="ChEBI" id="CHEBI:18420"/>
    </cofactor>
    <text evidence="18">Mn(2+), Zn(2+), Cd(2+) and Co(2+) support activity to lesser extents.</text>
</comment>
<gene>
    <name evidence="20" type="ORF">Cop2CBH44_26720</name>
</gene>
<keyword evidence="11" id="KW-0443">Lipid metabolism</keyword>
<keyword evidence="5" id="KW-0808">Transferase</keyword>
<keyword evidence="4" id="KW-0444">Lipid biosynthesis</keyword>
<feature type="transmembrane region" description="Helical" evidence="19">
    <location>
        <begin position="97"/>
        <end position="122"/>
    </location>
</feature>
<dbReference type="GO" id="GO:0005524">
    <property type="term" value="F:ATP binding"/>
    <property type="evidence" value="ECO:0007669"/>
    <property type="project" value="UniProtKB-KW"/>
</dbReference>
<dbReference type="Pfam" id="PF01219">
    <property type="entry name" value="DAGK_prokar"/>
    <property type="match status" value="1"/>
</dbReference>
<keyword evidence="13" id="KW-0594">Phospholipid biosynthesis</keyword>
<reference evidence="21" key="1">
    <citation type="submission" date="2020-07" db="EMBL/GenBank/DDBJ databases">
        <title>Complete genome sequencing of Coprobacter sp. strain 2CBH44.</title>
        <authorList>
            <person name="Sakamoto M."/>
            <person name="Murakami T."/>
            <person name="Mori H."/>
        </authorList>
    </citation>
    <scope>NUCLEOTIDE SEQUENCE [LARGE SCALE GENOMIC DNA]</scope>
    <source>
        <strain evidence="21">2CBH44</strain>
    </source>
</reference>
<keyword evidence="12 19" id="KW-0472">Membrane</keyword>
<feature type="binding site" evidence="17">
    <location>
        <position position="77"/>
    </location>
    <ligand>
        <name>ATP</name>
        <dbReference type="ChEBI" id="CHEBI:30616"/>
    </ligand>
</feature>
<dbReference type="GO" id="GO:0005886">
    <property type="term" value="C:plasma membrane"/>
    <property type="evidence" value="ECO:0007669"/>
    <property type="project" value="UniProtKB-SubCell"/>
</dbReference>
<evidence type="ECO:0000256" key="12">
    <source>
        <dbReference type="ARBA" id="ARBA00023136"/>
    </source>
</evidence>
<name>A0A7G1HX91_9BACT</name>
<feature type="binding site" evidence="16">
    <location>
        <position position="70"/>
    </location>
    <ligand>
        <name>substrate</name>
    </ligand>
</feature>
<feature type="binding site" evidence="17">
    <location>
        <position position="29"/>
    </location>
    <ligand>
        <name>ATP</name>
        <dbReference type="ChEBI" id="CHEBI:30616"/>
    </ligand>
</feature>
<feature type="binding site" evidence="17">
    <location>
        <position position="17"/>
    </location>
    <ligand>
        <name>ATP</name>
        <dbReference type="ChEBI" id="CHEBI:30616"/>
    </ligand>
</feature>
<keyword evidence="18" id="KW-0479">Metal-binding</keyword>
<dbReference type="CDD" id="cd14265">
    <property type="entry name" value="UDPK_IM_like"/>
    <property type="match status" value="1"/>
</dbReference>
<evidence type="ECO:0000256" key="6">
    <source>
        <dbReference type="ARBA" id="ARBA00022692"/>
    </source>
</evidence>
<feature type="transmembrane region" description="Helical" evidence="19">
    <location>
        <begin position="57"/>
        <end position="76"/>
    </location>
</feature>
<evidence type="ECO:0000256" key="7">
    <source>
        <dbReference type="ARBA" id="ARBA00022741"/>
    </source>
</evidence>
<keyword evidence="7 17" id="KW-0547">Nucleotide-binding</keyword>
<dbReference type="GO" id="GO:0008654">
    <property type="term" value="P:phospholipid biosynthetic process"/>
    <property type="evidence" value="ECO:0007669"/>
    <property type="project" value="UniProtKB-KW"/>
</dbReference>
<evidence type="ECO:0000256" key="3">
    <source>
        <dbReference type="ARBA" id="ARBA00022475"/>
    </source>
</evidence>
<evidence type="ECO:0000256" key="11">
    <source>
        <dbReference type="ARBA" id="ARBA00023098"/>
    </source>
</evidence>
<sequence length="123" mass="13577">MKQEYFSLKKRVRSFGYAFNGIKILFRYEHNARIHSCVTILVIAAGIWFNISINEWIAIALACGIVLAAESFNSAIESLCDLVSPQQNPIIKKVKDLAAAAVLFTAIAALIVGCIIFIPYIIS</sequence>
<dbReference type="KEGG" id="copr:Cop2CBH44_26720"/>
<evidence type="ECO:0000256" key="17">
    <source>
        <dbReference type="PIRSR" id="PIRSR600829-3"/>
    </source>
</evidence>
<keyword evidence="8 20" id="KW-0418">Kinase</keyword>
<evidence type="ECO:0000313" key="20">
    <source>
        <dbReference type="EMBL" id="BCI64319.1"/>
    </source>
</evidence>
<keyword evidence="10 19" id="KW-1133">Transmembrane helix</keyword>
<evidence type="ECO:0000256" key="5">
    <source>
        <dbReference type="ARBA" id="ARBA00022679"/>
    </source>
</evidence>
<dbReference type="Proteomes" id="UP000594042">
    <property type="component" value="Chromosome"/>
</dbReference>
<evidence type="ECO:0000256" key="9">
    <source>
        <dbReference type="ARBA" id="ARBA00022840"/>
    </source>
</evidence>